<dbReference type="Gene3D" id="3.30.40.10">
    <property type="entry name" value="Zinc/RING finger domain, C3HC4 (zinc finger)"/>
    <property type="match status" value="1"/>
</dbReference>
<feature type="domain" description="U-box" evidence="5">
    <location>
        <begin position="390"/>
        <end position="463"/>
    </location>
</feature>
<dbReference type="InterPro" id="IPR020472">
    <property type="entry name" value="WD40_PAC1"/>
</dbReference>
<dbReference type="PROSITE" id="PS50294">
    <property type="entry name" value="WD_REPEATS_REGION"/>
    <property type="match status" value="4"/>
</dbReference>
<organism evidence="6 7">
    <name type="scientific">Amphimedon queenslandica</name>
    <name type="common">Sponge</name>
    <dbReference type="NCBI Taxonomy" id="400682"/>
    <lineage>
        <taxon>Eukaryota</taxon>
        <taxon>Metazoa</taxon>
        <taxon>Porifera</taxon>
        <taxon>Demospongiae</taxon>
        <taxon>Heteroscleromorpha</taxon>
        <taxon>Haplosclerida</taxon>
        <taxon>Niphatidae</taxon>
        <taxon>Amphimedon</taxon>
    </lineage>
</organism>
<keyword evidence="2" id="KW-0677">Repeat</keyword>
<dbReference type="PANTHER" id="PTHR19879">
    <property type="entry name" value="TRANSCRIPTION INITIATION FACTOR TFIID"/>
    <property type="match status" value="1"/>
</dbReference>
<dbReference type="InterPro" id="IPR036322">
    <property type="entry name" value="WD40_repeat_dom_sf"/>
</dbReference>
<dbReference type="PROSITE" id="PS51698">
    <property type="entry name" value="U_BOX"/>
    <property type="match status" value="1"/>
</dbReference>
<protein>
    <recommendedName>
        <fullName evidence="5">U-box domain-containing protein</fullName>
    </recommendedName>
</protein>
<dbReference type="CDD" id="cd16655">
    <property type="entry name" value="RING-Ubox_WDSUB1-like"/>
    <property type="match status" value="1"/>
</dbReference>
<feature type="repeat" description="WD" evidence="3">
    <location>
        <begin position="7"/>
        <end position="39"/>
    </location>
</feature>
<keyword evidence="1 3" id="KW-0853">WD repeat</keyword>
<keyword evidence="7" id="KW-1185">Reference proteome</keyword>
<feature type="repeat" description="WD" evidence="3">
    <location>
        <begin position="231"/>
        <end position="272"/>
    </location>
</feature>
<dbReference type="SMART" id="SM00320">
    <property type="entry name" value="WD40"/>
    <property type="match status" value="7"/>
</dbReference>
<reference evidence="7" key="1">
    <citation type="journal article" date="2010" name="Nature">
        <title>The Amphimedon queenslandica genome and the evolution of animal complexity.</title>
        <authorList>
            <person name="Srivastava M."/>
            <person name="Simakov O."/>
            <person name="Chapman J."/>
            <person name="Fahey B."/>
            <person name="Gauthier M.E."/>
            <person name="Mitros T."/>
            <person name="Richards G.S."/>
            <person name="Conaco C."/>
            <person name="Dacre M."/>
            <person name="Hellsten U."/>
            <person name="Larroux C."/>
            <person name="Putnam N.H."/>
            <person name="Stanke M."/>
            <person name="Adamska M."/>
            <person name="Darling A."/>
            <person name="Degnan S.M."/>
            <person name="Oakley T.H."/>
            <person name="Plachetzki D.C."/>
            <person name="Zhai Y."/>
            <person name="Adamski M."/>
            <person name="Calcino A."/>
            <person name="Cummins S.F."/>
            <person name="Goodstein D.M."/>
            <person name="Harris C."/>
            <person name="Jackson D.J."/>
            <person name="Leys S.P."/>
            <person name="Shu S."/>
            <person name="Woodcroft B.J."/>
            <person name="Vervoort M."/>
            <person name="Kosik K.S."/>
            <person name="Manning G."/>
            <person name="Degnan B.M."/>
            <person name="Rokhsar D.S."/>
        </authorList>
    </citation>
    <scope>NUCLEOTIDE SEQUENCE [LARGE SCALE GENOMIC DNA]</scope>
</reference>
<dbReference type="SUPFAM" id="SSF57850">
    <property type="entry name" value="RING/U-box"/>
    <property type="match status" value="1"/>
</dbReference>
<dbReference type="PANTHER" id="PTHR19879:SF9">
    <property type="entry name" value="TRANSCRIPTION INITIATION FACTOR TFIID SUBUNIT 5"/>
    <property type="match status" value="1"/>
</dbReference>
<evidence type="ECO:0000256" key="3">
    <source>
        <dbReference type="PROSITE-ProRule" id="PRU00221"/>
    </source>
</evidence>
<evidence type="ECO:0000259" key="5">
    <source>
        <dbReference type="PROSITE" id="PS51698"/>
    </source>
</evidence>
<dbReference type="PRINTS" id="PR00320">
    <property type="entry name" value="GPROTEINBRPT"/>
</dbReference>
<evidence type="ECO:0000313" key="7">
    <source>
        <dbReference type="Proteomes" id="UP000007879"/>
    </source>
</evidence>
<feature type="region of interest" description="Disordered" evidence="4">
    <location>
        <begin position="311"/>
        <end position="335"/>
    </location>
</feature>
<dbReference type="GO" id="GO:0016567">
    <property type="term" value="P:protein ubiquitination"/>
    <property type="evidence" value="ECO:0007669"/>
    <property type="project" value="InterPro"/>
</dbReference>
<dbReference type="InterPro" id="IPR015943">
    <property type="entry name" value="WD40/YVTN_repeat-like_dom_sf"/>
</dbReference>
<evidence type="ECO:0000313" key="6">
    <source>
        <dbReference type="EnsemblMetazoa" id="XP_003385421.1"/>
    </source>
</evidence>
<accession>A0AAN0ICK6</accession>
<evidence type="ECO:0000256" key="1">
    <source>
        <dbReference type="ARBA" id="ARBA00022574"/>
    </source>
</evidence>
<dbReference type="Gene3D" id="2.130.10.10">
    <property type="entry name" value="YVTN repeat-like/Quinoprotein amine dehydrogenase"/>
    <property type="match status" value="3"/>
</dbReference>
<dbReference type="SUPFAM" id="SSF50978">
    <property type="entry name" value="WD40 repeat-like"/>
    <property type="match status" value="1"/>
</dbReference>
<dbReference type="GeneID" id="100638847"/>
<dbReference type="EnsemblMetazoa" id="XM_003385373.3">
    <property type="protein sequence ID" value="XP_003385421.1"/>
    <property type="gene ID" value="LOC100638847"/>
</dbReference>
<dbReference type="AlphaFoldDB" id="A0AAN0ICK6"/>
<evidence type="ECO:0000256" key="4">
    <source>
        <dbReference type="SAM" id="MobiDB-lite"/>
    </source>
</evidence>
<dbReference type="GO" id="GO:0004842">
    <property type="term" value="F:ubiquitin-protein transferase activity"/>
    <property type="evidence" value="ECO:0007669"/>
    <property type="project" value="InterPro"/>
</dbReference>
<dbReference type="Pfam" id="PF00400">
    <property type="entry name" value="WD40"/>
    <property type="match status" value="7"/>
</dbReference>
<dbReference type="RefSeq" id="XP_003385421.1">
    <property type="nucleotide sequence ID" value="XM_003385373.3"/>
</dbReference>
<dbReference type="InterPro" id="IPR013083">
    <property type="entry name" value="Znf_RING/FYVE/PHD"/>
</dbReference>
<dbReference type="SMART" id="SM00504">
    <property type="entry name" value="Ubox"/>
    <property type="match status" value="1"/>
</dbReference>
<sequence length="463" mass="50633">MSLLYVCQGHDGDVNYCEWSPVSPYIATAGGDKVIRIWNGCTGQELPQSPLRGHTYYVNSCVFSPNGDLLASSSSDGSIKLWSTTTWKCIGSLIGHKISVKMCCFSPDGSLIASAGGGGDESLRIWDANAMTCINTFDKHECSVNCCSFASVGWLLASGGSSGEIILSDAFSNRCIKKMFAHDMGVSWLQFALTYTSETIFLLASVGLDDTVKLWNVDLSSKAILKLGLTLQGHSAAVYSCHFSPDFKYLVTGSADKSVIVWSLVDGRVVNKIDAHSRYVTFCCFSPCGKKIASTSNDKTMKIWSLEPKDEAISSGVSEPPTRSNKVKLDDKQDRESKCPKEALEKVFSWLQGIQSEQPDITEYEKTNVTKLSQLLSNLTIRPNADNEDVLASHLRCPITQDIFQDPVVAADGHTYERSAMMSWLMEGKRSSPVTNATLPHTTLIQNHCIKTIINARPKQGLS</sequence>
<proteinExistence type="predicted"/>
<dbReference type="InterPro" id="IPR003613">
    <property type="entry name" value="Ubox_domain"/>
</dbReference>
<feature type="repeat" description="WD" evidence="3">
    <location>
        <begin position="273"/>
        <end position="314"/>
    </location>
</feature>
<feature type="repeat" description="WD" evidence="3">
    <location>
        <begin position="93"/>
        <end position="136"/>
    </location>
</feature>
<dbReference type="KEGG" id="aqu:100638847"/>
<feature type="compositionally biased region" description="Polar residues" evidence="4">
    <location>
        <begin position="315"/>
        <end position="324"/>
    </location>
</feature>
<feature type="repeat" description="WD" evidence="3">
    <location>
        <begin position="51"/>
        <end position="92"/>
    </location>
</feature>
<evidence type="ECO:0000256" key="2">
    <source>
        <dbReference type="ARBA" id="ARBA00022737"/>
    </source>
</evidence>
<dbReference type="Pfam" id="PF04564">
    <property type="entry name" value="U-box"/>
    <property type="match status" value="1"/>
</dbReference>
<name>A0AAN0ICK6_AMPQE</name>
<dbReference type="InterPro" id="IPR001680">
    <property type="entry name" value="WD40_rpt"/>
</dbReference>
<dbReference type="PROSITE" id="PS50082">
    <property type="entry name" value="WD_REPEATS_2"/>
    <property type="match status" value="5"/>
</dbReference>
<dbReference type="Proteomes" id="UP000007879">
    <property type="component" value="Unassembled WGS sequence"/>
</dbReference>
<reference evidence="6" key="2">
    <citation type="submission" date="2024-06" db="UniProtKB">
        <authorList>
            <consortium name="EnsemblMetazoa"/>
        </authorList>
    </citation>
    <scope>IDENTIFICATION</scope>
</reference>
<dbReference type="CDD" id="cd00200">
    <property type="entry name" value="WD40"/>
    <property type="match status" value="1"/>
</dbReference>